<dbReference type="EMBL" id="BTGU01000732">
    <property type="protein sequence ID" value="GMN68924.1"/>
    <property type="molecule type" value="Genomic_DNA"/>
</dbReference>
<gene>
    <name evidence="3" type="ORF">TIFTF001_037978</name>
</gene>
<reference evidence="3" key="1">
    <citation type="submission" date="2023-07" db="EMBL/GenBank/DDBJ databases">
        <title>draft genome sequence of fig (Ficus carica).</title>
        <authorList>
            <person name="Takahashi T."/>
            <person name="Nishimura K."/>
        </authorList>
    </citation>
    <scope>NUCLEOTIDE SEQUENCE</scope>
</reference>
<evidence type="ECO:0000313" key="3">
    <source>
        <dbReference type="EMBL" id="GMN68924.1"/>
    </source>
</evidence>
<feature type="compositionally biased region" description="Basic residues" evidence="1">
    <location>
        <begin position="271"/>
        <end position="281"/>
    </location>
</feature>
<protein>
    <recommendedName>
        <fullName evidence="2">DUF8039 domain-containing protein</fullName>
    </recommendedName>
</protein>
<accession>A0AA88EHT0</accession>
<dbReference type="Proteomes" id="UP001187192">
    <property type="component" value="Unassembled WGS sequence"/>
</dbReference>
<evidence type="ECO:0000313" key="4">
    <source>
        <dbReference type="Proteomes" id="UP001187192"/>
    </source>
</evidence>
<name>A0AA88EHT0_FICCA</name>
<organism evidence="3 4">
    <name type="scientific">Ficus carica</name>
    <name type="common">Common fig</name>
    <dbReference type="NCBI Taxonomy" id="3494"/>
    <lineage>
        <taxon>Eukaryota</taxon>
        <taxon>Viridiplantae</taxon>
        <taxon>Streptophyta</taxon>
        <taxon>Embryophyta</taxon>
        <taxon>Tracheophyta</taxon>
        <taxon>Spermatophyta</taxon>
        <taxon>Magnoliopsida</taxon>
        <taxon>eudicotyledons</taxon>
        <taxon>Gunneridae</taxon>
        <taxon>Pentapetalae</taxon>
        <taxon>rosids</taxon>
        <taxon>fabids</taxon>
        <taxon>Rosales</taxon>
        <taxon>Moraceae</taxon>
        <taxon>Ficeae</taxon>
        <taxon>Ficus</taxon>
    </lineage>
</organism>
<evidence type="ECO:0000256" key="1">
    <source>
        <dbReference type="SAM" id="MobiDB-lite"/>
    </source>
</evidence>
<dbReference type="InterPro" id="IPR058352">
    <property type="entry name" value="DUF8039"/>
</dbReference>
<dbReference type="AlphaFoldDB" id="A0AA88EHT0"/>
<feature type="region of interest" description="Disordered" evidence="1">
    <location>
        <begin position="1"/>
        <end position="24"/>
    </location>
</feature>
<proteinExistence type="predicted"/>
<evidence type="ECO:0000259" key="2">
    <source>
        <dbReference type="Pfam" id="PF26133"/>
    </source>
</evidence>
<feature type="compositionally biased region" description="Basic and acidic residues" evidence="1">
    <location>
        <begin position="261"/>
        <end position="270"/>
    </location>
</feature>
<comment type="caution">
    <text evidence="3">The sequence shown here is derived from an EMBL/GenBank/DDBJ whole genome shotgun (WGS) entry which is preliminary data.</text>
</comment>
<feature type="domain" description="DUF8039" evidence="2">
    <location>
        <begin position="163"/>
        <end position="247"/>
    </location>
</feature>
<dbReference type="PANTHER" id="PTHR33018:SF31">
    <property type="entry name" value="TRANSPOSASE, PTTA_EN_SPM, PLANT"/>
    <property type="match status" value="1"/>
</dbReference>
<feature type="region of interest" description="Disordered" evidence="1">
    <location>
        <begin position="254"/>
        <end position="292"/>
    </location>
</feature>
<dbReference type="Pfam" id="PF26133">
    <property type="entry name" value="DUF8039"/>
    <property type="match status" value="1"/>
</dbReference>
<sequence>MSTQTQMGKPRHTNSPRFNPDEDGKRRATLMRRIHLFENTGQWPPRHTTWLDMHVKPDGEFKNPLFKIIGDTKDDFSKQETQESFESVRTYDILTKSLGNAEHSGRIRGQSKFVKQSQYFNIVQSPRENAEVFEVKRQLAALKRTVQPFCAKHGINRPMPNASEECHLFLTDLVNVGDVLVAIGRAYIDCVPTDTVHEIPLGEGNVQVTITVPKLKCALLPIPTLDATYIEEAVGGFVAWPKRLVVLETSLSQASRGPSHAPDREAEGSKQIKKRARRKKIQSQPEVQQHSAQQELPSFDFLLQQSVDREVYVRERANNILRILTNAPRGKLFLMPYNSGQHWILAFIDP</sequence>
<dbReference type="PANTHER" id="PTHR33018">
    <property type="entry name" value="OS10G0338966 PROTEIN-RELATED"/>
    <property type="match status" value="1"/>
</dbReference>
<keyword evidence="4" id="KW-1185">Reference proteome</keyword>